<feature type="transmembrane region" description="Helical" evidence="1">
    <location>
        <begin position="30"/>
        <end position="51"/>
    </location>
</feature>
<proteinExistence type="predicted"/>
<evidence type="ECO:0000313" key="2">
    <source>
        <dbReference type="EMBL" id="ASF47909.1"/>
    </source>
</evidence>
<gene>
    <name evidence="2" type="ORF">CEK71_18575</name>
</gene>
<dbReference type="RefSeq" id="WP_088620779.1">
    <property type="nucleotide sequence ID" value="NZ_CP022129.1"/>
</dbReference>
<feature type="transmembrane region" description="Helical" evidence="1">
    <location>
        <begin position="60"/>
        <end position="78"/>
    </location>
</feature>
<accession>A0A1Z4C312</accession>
<evidence type="ECO:0000313" key="3">
    <source>
        <dbReference type="Proteomes" id="UP000197019"/>
    </source>
</evidence>
<reference evidence="2 3" key="1">
    <citation type="submission" date="2017-06" db="EMBL/GenBank/DDBJ databases">
        <title>Genome Sequencing of the methanotroph Methylovulum psychrotolerants str. HV10-M2 isolated from a high-altitude environment.</title>
        <authorList>
            <person name="Mateos-Rivera A."/>
        </authorList>
    </citation>
    <scope>NUCLEOTIDE SEQUENCE [LARGE SCALE GENOMIC DNA]</scope>
    <source>
        <strain evidence="2 3">HV10_M2</strain>
    </source>
</reference>
<organism evidence="2 3">
    <name type="scientific">Methylovulum psychrotolerans</name>
    <dbReference type="NCBI Taxonomy" id="1704499"/>
    <lineage>
        <taxon>Bacteria</taxon>
        <taxon>Pseudomonadati</taxon>
        <taxon>Pseudomonadota</taxon>
        <taxon>Gammaproteobacteria</taxon>
        <taxon>Methylococcales</taxon>
        <taxon>Methylococcaceae</taxon>
        <taxon>Methylovulum</taxon>
    </lineage>
</organism>
<keyword evidence="3" id="KW-1185">Reference proteome</keyword>
<evidence type="ECO:0000256" key="1">
    <source>
        <dbReference type="SAM" id="Phobius"/>
    </source>
</evidence>
<keyword evidence="1" id="KW-1133">Transmembrane helix</keyword>
<dbReference type="AlphaFoldDB" id="A0A1Z4C312"/>
<dbReference type="Proteomes" id="UP000197019">
    <property type="component" value="Chromosome"/>
</dbReference>
<keyword evidence="1" id="KW-0472">Membrane</keyword>
<protein>
    <submittedName>
        <fullName evidence="2">Uncharacterized protein</fullName>
    </submittedName>
</protein>
<name>A0A1Z4C312_9GAMM</name>
<feature type="transmembrane region" description="Helical" evidence="1">
    <location>
        <begin position="7"/>
        <end position="24"/>
    </location>
</feature>
<feature type="transmembrane region" description="Helical" evidence="1">
    <location>
        <begin position="126"/>
        <end position="150"/>
    </location>
</feature>
<sequence length="265" mass="30213">MQIPYYFLYAINWLLIVIPSHNAWNAINDTVFSPVAWVAFFLPLAAALFLLRPSTHQYKALRWILVFFFGLEAALLLAKGHDFAVLPLVFVIAQLLRAKLQGDAWQICETTGGKPVLTLISGAKSIIFIVLVFCGVFGMLNYSGFCFETFRFLSDEQKIRIAVADRLKAEPPNQQNQQNQHEATVSYHYQDVDDFLRLNAECCQVSGADFFSGVPLEWLERLCGRLSDYVYVWEPSKYKDKNMMPDNSVHIVALTNCGKAWSDFY</sequence>
<dbReference type="OrthoDB" id="491744at2"/>
<dbReference type="EMBL" id="CP022129">
    <property type="protein sequence ID" value="ASF47909.1"/>
    <property type="molecule type" value="Genomic_DNA"/>
</dbReference>
<keyword evidence="1" id="KW-0812">Transmembrane</keyword>
<dbReference type="KEGG" id="mpsy:CEK71_18575"/>